<reference evidence="4" key="1">
    <citation type="journal article" date="2019" name="Int. J. Syst. Evol. Microbiol.">
        <title>The Global Catalogue of Microorganisms (GCM) 10K type strain sequencing project: providing services to taxonomists for standard genome sequencing and annotation.</title>
        <authorList>
            <consortium name="The Broad Institute Genomics Platform"/>
            <consortium name="The Broad Institute Genome Sequencing Center for Infectious Disease"/>
            <person name="Wu L."/>
            <person name="Ma J."/>
        </authorList>
    </citation>
    <scope>NUCLEOTIDE SEQUENCE [LARGE SCALE GENOMIC DNA]</scope>
    <source>
        <strain evidence="4">JCM 4422</strain>
    </source>
</reference>
<dbReference type="SUPFAM" id="SSF48317">
    <property type="entry name" value="Acid phosphatase/Vanadium-dependent haloperoxidase"/>
    <property type="match status" value="1"/>
</dbReference>
<sequence length="257" mass="25608">MTDGALLGVIRPPTRVPGTSVNLTRGRCTGVGGTVTVTDGKLTAAAVLPVVMRGRLAVVAVLASLVVLLLGVRYAGDTGPGRTDARIGEAAYGVGAPWWHLAHATDFLGDPGGALLLLTAGVVGCLKARRTRAAVLLLVGPGLAVGVTRLLKPLAARTINGDDNLAFPSGHTAFLTAFALALALLAAGRSGLGPTSGTVLALAAASAAGALMGWAQVATGAHYPTDTVGGCCTALAVVPAVAWAVDRLADARHPHKG</sequence>
<feature type="transmembrane region" description="Helical" evidence="1">
    <location>
        <begin position="56"/>
        <end position="76"/>
    </location>
</feature>
<evidence type="ECO:0000313" key="3">
    <source>
        <dbReference type="EMBL" id="GGT63732.1"/>
    </source>
</evidence>
<dbReference type="Pfam" id="PF01569">
    <property type="entry name" value="PAP2"/>
    <property type="match status" value="1"/>
</dbReference>
<dbReference type="InterPro" id="IPR036938">
    <property type="entry name" value="PAP2/HPO_sf"/>
</dbReference>
<organism evidence="3 4">
    <name type="scientific">Streptomyces variabilis</name>
    <dbReference type="NCBI Taxonomy" id="67372"/>
    <lineage>
        <taxon>Bacteria</taxon>
        <taxon>Bacillati</taxon>
        <taxon>Actinomycetota</taxon>
        <taxon>Actinomycetes</taxon>
        <taxon>Kitasatosporales</taxon>
        <taxon>Streptomycetaceae</taxon>
        <taxon>Streptomyces</taxon>
        <taxon>Streptomyces griseoincarnatus group</taxon>
    </lineage>
</organism>
<feature type="transmembrane region" description="Helical" evidence="1">
    <location>
        <begin position="227"/>
        <end position="245"/>
    </location>
</feature>
<dbReference type="EMBL" id="BMTZ01000013">
    <property type="protein sequence ID" value="GGT63732.1"/>
    <property type="molecule type" value="Genomic_DNA"/>
</dbReference>
<name>A0ABQ2U4S5_9ACTN</name>
<keyword evidence="1" id="KW-0472">Membrane</keyword>
<dbReference type="InterPro" id="IPR000326">
    <property type="entry name" value="PAP2/HPO"/>
</dbReference>
<evidence type="ECO:0000259" key="2">
    <source>
        <dbReference type="Pfam" id="PF01569"/>
    </source>
</evidence>
<evidence type="ECO:0000313" key="4">
    <source>
        <dbReference type="Proteomes" id="UP000629911"/>
    </source>
</evidence>
<feature type="transmembrane region" description="Helical" evidence="1">
    <location>
        <begin position="199"/>
        <end position="221"/>
    </location>
</feature>
<feature type="transmembrane region" description="Helical" evidence="1">
    <location>
        <begin position="107"/>
        <end position="126"/>
    </location>
</feature>
<protein>
    <submittedName>
        <fullName evidence="3">Membrane protein</fullName>
    </submittedName>
</protein>
<proteinExistence type="predicted"/>
<evidence type="ECO:0000256" key="1">
    <source>
        <dbReference type="SAM" id="Phobius"/>
    </source>
</evidence>
<comment type="caution">
    <text evidence="3">The sequence shown here is derived from an EMBL/GenBank/DDBJ whole genome shotgun (WGS) entry which is preliminary data.</text>
</comment>
<accession>A0ABQ2U4S5</accession>
<keyword evidence="4" id="KW-1185">Reference proteome</keyword>
<feature type="transmembrane region" description="Helical" evidence="1">
    <location>
        <begin position="133"/>
        <end position="151"/>
    </location>
</feature>
<keyword evidence="1" id="KW-0812">Transmembrane</keyword>
<feature type="domain" description="Phosphatidic acid phosphatase type 2/haloperoxidase" evidence="2">
    <location>
        <begin position="164"/>
        <end position="246"/>
    </location>
</feature>
<dbReference type="Proteomes" id="UP000629911">
    <property type="component" value="Unassembled WGS sequence"/>
</dbReference>
<feature type="transmembrane region" description="Helical" evidence="1">
    <location>
        <begin position="171"/>
        <end position="187"/>
    </location>
</feature>
<keyword evidence="1" id="KW-1133">Transmembrane helix</keyword>
<gene>
    <name evidence="3" type="ORF">GCM10010287_42930</name>
</gene>
<dbReference type="Gene3D" id="1.20.144.10">
    <property type="entry name" value="Phosphatidic acid phosphatase type 2/haloperoxidase"/>
    <property type="match status" value="1"/>
</dbReference>